<comment type="similarity">
    <text evidence="3">Belongs to the ATPase gamma chain family.</text>
</comment>
<dbReference type="Pfam" id="PF00231">
    <property type="entry name" value="ATP-synt"/>
    <property type="match status" value="1"/>
</dbReference>
<dbReference type="InterPro" id="IPR000131">
    <property type="entry name" value="ATP_synth_F1_gsu"/>
</dbReference>
<dbReference type="Proteomes" id="UP000178724">
    <property type="component" value="Unassembled WGS sequence"/>
</dbReference>
<comment type="caution">
    <text evidence="10">The sequence shown here is derived from an EMBL/GenBank/DDBJ whole genome shotgun (WGS) entry which is preliminary data.</text>
</comment>
<evidence type="ECO:0000256" key="8">
    <source>
        <dbReference type="ARBA" id="ARBA00023196"/>
    </source>
</evidence>
<keyword evidence="8" id="KW-0139">CF(1)</keyword>
<dbReference type="AlphaFoldDB" id="A0A1F4Q1E3"/>
<dbReference type="CDD" id="cd12151">
    <property type="entry name" value="F1-ATPase_gamma"/>
    <property type="match status" value="1"/>
</dbReference>
<keyword evidence="9" id="KW-0066">ATP synthesis</keyword>
<evidence type="ECO:0000256" key="9">
    <source>
        <dbReference type="ARBA" id="ARBA00023310"/>
    </source>
</evidence>
<gene>
    <name evidence="10" type="ORF">A2625_06575</name>
</gene>
<evidence type="ECO:0000313" key="10">
    <source>
        <dbReference type="EMBL" id="OGB89758.1"/>
    </source>
</evidence>
<comment type="subcellular location">
    <subcellularLocation>
        <location evidence="2">Membrane</location>
        <topology evidence="2">Peripheral membrane protein</topology>
    </subcellularLocation>
</comment>
<evidence type="ECO:0008006" key="12">
    <source>
        <dbReference type="Google" id="ProtNLM"/>
    </source>
</evidence>
<dbReference type="EMBL" id="METM01000021">
    <property type="protein sequence ID" value="OGB89758.1"/>
    <property type="molecule type" value="Genomic_DNA"/>
</dbReference>
<evidence type="ECO:0000256" key="3">
    <source>
        <dbReference type="ARBA" id="ARBA00007681"/>
    </source>
</evidence>
<keyword evidence="4" id="KW-0813">Transport</keyword>
<evidence type="ECO:0000256" key="4">
    <source>
        <dbReference type="ARBA" id="ARBA00022448"/>
    </source>
</evidence>
<evidence type="ECO:0000256" key="6">
    <source>
        <dbReference type="ARBA" id="ARBA00023065"/>
    </source>
</evidence>
<evidence type="ECO:0000313" key="11">
    <source>
        <dbReference type="Proteomes" id="UP000178724"/>
    </source>
</evidence>
<reference evidence="10 11" key="1">
    <citation type="journal article" date="2016" name="Nat. Commun.">
        <title>Thousands of microbial genomes shed light on interconnected biogeochemical processes in an aquifer system.</title>
        <authorList>
            <person name="Anantharaman K."/>
            <person name="Brown C.T."/>
            <person name="Hug L.A."/>
            <person name="Sharon I."/>
            <person name="Castelle C.J."/>
            <person name="Probst A.J."/>
            <person name="Thomas B.C."/>
            <person name="Singh A."/>
            <person name="Wilkins M.J."/>
            <person name="Karaoz U."/>
            <person name="Brodie E.L."/>
            <person name="Williams K.H."/>
            <person name="Hubbard S.S."/>
            <person name="Banfield J.F."/>
        </authorList>
    </citation>
    <scope>NUCLEOTIDE SEQUENCE [LARGE SCALE GENOMIC DNA]</scope>
</reference>
<name>A0A1F4Q1E3_UNCSA</name>
<proteinExistence type="inferred from homology"/>
<evidence type="ECO:0000256" key="1">
    <source>
        <dbReference type="ARBA" id="ARBA00003456"/>
    </source>
</evidence>
<sequence>MSLLKFRGRLRSIRSLNSILSALQVVTVVRMKRIRERFAVTEEYLKPVKDVLAGRVQPKKLDKKILVVISSNRGLCGGFNTQILAKAKAFLSTHPPSPSLEKRGGGVLSVSGGEFGIVALGKRAANYFRDRLVVSEFEALERPTFAKIRALWQKVFELNAEVYVAYNAYKSTAVQAPTIVRLFPVPEELISDKEPADYILEPSAAKLTEELFRHYLEARFYQLVIASQMGELAARLMVLKGAVDNSKDLINDLVISINKLRQTNITRDLAEIIGSAEALRGKR</sequence>
<dbReference type="PRINTS" id="PR00126">
    <property type="entry name" value="ATPASEGAMMA"/>
</dbReference>
<dbReference type="SUPFAM" id="SSF52943">
    <property type="entry name" value="ATP synthase (F1-ATPase), gamma subunit"/>
    <property type="match status" value="1"/>
</dbReference>
<dbReference type="PANTHER" id="PTHR11693:SF22">
    <property type="entry name" value="ATP SYNTHASE SUBUNIT GAMMA, MITOCHONDRIAL"/>
    <property type="match status" value="1"/>
</dbReference>
<keyword evidence="6" id="KW-0406">Ion transport</keyword>
<dbReference type="Gene3D" id="1.10.287.80">
    <property type="entry name" value="ATP synthase, gamma subunit, helix hairpin domain"/>
    <property type="match status" value="1"/>
</dbReference>
<dbReference type="Gene3D" id="3.40.1380.10">
    <property type="match status" value="1"/>
</dbReference>
<evidence type="ECO:0000256" key="5">
    <source>
        <dbReference type="ARBA" id="ARBA00022781"/>
    </source>
</evidence>
<evidence type="ECO:0000256" key="7">
    <source>
        <dbReference type="ARBA" id="ARBA00023136"/>
    </source>
</evidence>
<keyword evidence="7" id="KW-0472">Membrane</keyword>
<dbReference type="GO" id="GO:0046933">
    <property type="term" value="F:proton-transporting ATP synthase activity, rotational mechanism"/>
    <property type="evidence" value="ECO:0007669"/>
    <property type="project" value="InterPro"/>
</dbReference>
<comment type="function">
    <text evidence="1">Produces ATP from ADP in the presence of a proton gradient across the membrane. The gamma chain is believed to be important in regulating ATPase activity and the flow of protons through the CF(0) complex.</text>
</comment>
<accession>A0A1F4Q1E3</accession>
<dbReference type="InterPro" id="IPR035968">
    <property type="entry name" value="ATP_synth_F1_ATPase_gsu"/>
</dbReference>
<evidence type="ECO:0000256" key="2">
    <source>
        <dbReference type="ARBA" id="ARBA00004170"/>
    </source>
</evidence>
<dbReference type="PANTHER" id="PTHR11693">
    <property type="entry name" value="ATP SYNTHASE GAMMA CHAIN"/>
    <property type="match status" value="1"/>
</dbReference>
<organism evidence="10 11">
    <name type="scientific">candidate division WOR-1 bacterium RIFCSPHIGHO2_01_FULL_53_15</name>
    <dbReference type="NCBI Taxonomy" id="1802564"/>
    <lineage>
        <taxon>Bacteria</taxon>
        <taxon>Bacillati</taxon>
        <taxon>Saganbacteria</taxon>
    </lineage>
</organism>
<protein>
    <recommendedName>
        <fullName evidence="12">ATP synthase gamma chain</fullName>
    </recommendedName>
</protein>
<dbReference type="GO" id="GO:0045259">
    <property type="term" value="C:proton-transporting ATP synthase complex"/>
    <property type="evidence" value="ECO:0007669"/>
    <property type="project" value="UniProtKB-KW"/>
</dbReference>
<keyword evidence="5" id="KW-0375">Hydrogen ion transport</keyword>